<reference evidence="1 2" key="1">
    <citation type="submission" date="2020-09" db="EMBL/GenBank/DDBJ databases">
        <title>De no assembly of potato wild relative species, Solanum commersonii.</title>
        <authorList>
            <person name="Cho K."/>
        </authorList>
    </citation>
    <scope>NUCLEOTIDE SEQUENCE [LARGE SCALE GENOMIC DNA]</scope>
    <source>
        <strain evidence="1">LZ3.2</strain>
        <tissue evidence="1">Leaf</tissue>
    </source>
</reference>
<gene>
    <name evidence="1" type="ORF">H5410_045570</name>
</gene>
<evidence type="ECO:0000313" key="2">
    <source>
        <dbReference type="Proteomes" id="UP000824120"/>
    </source>
</evidence>
<name>A0A9J5XE20_SOLCO</name>
<protein>
    <submittedName>
        <fullName evidence="1">Uncharacterized protein</fullName>
    </submittedName>
</protein>
<proteinExistence type="predicted"/>
<dbReference type="Proteomes" id="UP000824120">
    <property type="component" value="Chromosome 9"/>
</dbReference>
<keyword evidence="2" id="KW-1185">Reference proteome</keyword>
<comment type="caution">
    <text evidence="1">The sequence shown here is derived from an EMBL/GenBank/DDBJ whole genome shotgun (WGS) entry which is preliminary data.</text>
</comment>
<dbReference type="EMBL" id="JACXVP010000009">
    <property type="protein sequence ID" value="KAG5585136.1"/>
    <property type="molecule type" value="Genomic_DNA"/>
</dbReference>
<organism evidence="1 2">
    <name type="scientific">Solanum commersonii</name>
    <name type="common">Commerson's wild potato</name>
    <name type="synonym">Commerson's nightshade</name>
    <dbReference type="NCBI Taxonomy" id="4109"/>
    <lineage>
        <taxon>Eukaryota</taxon>
        <taxon>Viridiplantae</taxon>
        <taxon>Streptophyta</taxon>
        <taxon>Embryophyta</taxon>
        <taxon>Tracheophyta</taxon>
        <taxon>Spermatophyta</taxon>
        <taxon>Magnoliopsida</taxon>
        <taxon>eudicotyledons</taxon>
        <taxon>Gunneridae</taxon>
        <taxon>Pentapetalae</taxon>
        <taxon>asterids</taxon>
        <taxon>lamiids</taxon>
        <taxon>Solanales</taxon>
        <taxon>Solanaceae</taxon>
        <taxon>Solanoideae</taxon>
        <taxon>Solaneae</taxon>
        <taxon>Solanum</taxon>
    </lineage>
</organism>
<sequence length="77" mass="9121">MQRSIVYSKIQVVTHHYQRFSCSQYFLLVQVQVEQKRLINSRLGDATLTLKKRNTVQVFTHRLARIFQSIFGSAHLR</sequence>
<evidence type="ECO:0000313" key="1">
    <source>
        <dbReference type="EMBL" id="KAG5585136.1"/>
    </source>
</evidence>
<accession>A0A9J5XE20</accession>
<dbReference type="AlphaFoldDB" id="A0A9J5XE20"/>